<keyword evidence="4 9" id="KW-0812">Transmembrane</keyword>
<evidence type="ECO:0000256" key="9">
    <source>
        <dbReference type="SAM" id="Phobius"/>
    </source>
</evidence>
<dbReference type="InterPro" id="IPR029008">
    <property type="entry name" value="EMC6-like"/>
</dbReference>
<comment type="similarity">
    <text evidence="2">Belongs to the EMC6 family.</text>
</comment>
<keyword evidence="5" id="KW-0256">Endoplasmic reticulum</keyword>
<dbReference type="EMBL" id="CDMZ01000678">
    <property type="protein sequence ID" value="CEM19356.1"/>
    <property type="molecule type" value="Genomic_DNA"/>
</dbReference>
<feature type="transmembrane region" description="Helical" evidence="9">
    <location>
        <begin position="90"/>
        <end position="110"/>
    </location>
</feature>
<evidence type="ECO:0000256" key="4">
    <source>
        <dbReference type="ARBA" id="ARBA00022692"/>
    </source>
</evidence>
<feature type="transmembrane region" description="Helical" evidence="9">
    <location>
        <begin position="58"/>
        <end position="78"/>
    </location>
</feature>
<proteinExistence type="inferred from homology"/>
<evidence type="ECO:0000256" key="5">
    <source>
        <dbReference type="ARBA" id="ARBA00022824"/>
    </source>
</evidence>
<dbReference type="VEuPathDB" id="CryptoDB:Cvel_19041"/>
<evidence type="ECO:0000256" key="1">
    <source>
        <dbReference type="ARBA" id="ARBA00004477"/>
    </source>
</evidence>
<name>A0A0G4FW70_9ALVE</name>
<gene>
    <name evidence="10" type="ORF">Cvel_19041</name>
</gene>
<evidence type="ECO:0000256" key="8">
    <source>
        <dbReference type="SAM" id="MobiDB-lite"/>
    </source>
</evidence>
<sequence>MQPPSSAVSEEPGENPSAGVVGSSLAYNRRILSYCRNYAAIVGGVAAGLCGATSLQGVLFFLVSALLMSGVLLVRMGFNFKPYFLTMHEVVGGQLFAGLLSFILFWTLVYDIVYIF</sequence>
<comment type="subcellular location">
    <subcellularLocation>
        <location evidence="1">Endoplasmic reticulum membrane</location>
        <topology evidence="1">Multi-pass membrane protein</topology>
    </subcellularLocation>
</comment>
<dbReference type="PANTHER" id="PTHR20994">
    <property type="entry name" value="ER MEMBRANE PROTEIN COMPLEX SUBUNIT 6"/>
    <property type="match status" value="1"/>
</dbReference>
<feature type="region of interest" description="Disordered" evidence="8">
    <location>
        <begin position="1"/>
        <end position="21"/>
    </location>
</feature>
<dbReference type="PANTHER" id="PTHR20994:SF0">
    <property type="entry name" value="ER MEMBRANE PROTEIN COMPLEX SUBUNIT 6"/>
    <property type="match status" value="1"/>
</dbReference>
<dbReference type="InterPro" id="IPR008504">
    <property type="entry name" value="Emc6"/>
</dbReference>
<keyword evidence="7 9" id="KW-0472">Membrane</keyword>
<reference evidence="10" key="1">
    <citation type="submission" date="2014-11" db="EMBL/GenBank/DDBJ databases">
        <authorList>
            <person name="Otto D Thomas"/>
            <person name="Naeem Raeece"/>
        </authorList>
    </citation>
    <scope>NUCLEOTIDE SEQUENCE</scope>
</reference>
<dbReference type="GO" id="GO:0000045">
    <property type="term" value="P:autophagosome assembly"/>
    <property type="evidence" value="ECO:0007669"/>
    <property type="project" value="TreeGrafter"/>
</dbReference>
<evidence type="ECO:0000256" key="3">
    <source>
        <dbReference type="ARBA" id="ARBA00020827"/>
    </source>
</evidence>
<dbReference type="Pfam" id="PF07019">
    <property type="entry name" value="EMC6"/>
    <property type="match status" value="1"/>
</dbReference>
<evidence type="ECO:0000256" key="2">
    <source>
        <dbReference type="ARBA" id="ARBA00009436"/>
    </source>
</evidence>
<evidence type="ECO:0000256" key="7">
    <source>
        <dbReference type="ARBA" id="ARBA00023136"/>
    </source>
</evidence>
<accession>A0A0G4FW70</accession>
<dbReference type="PhylomeDB" id="A0A0G4FW70"/>
<organism evidence="10">
    <name type="scientific">Chromera velia CCMP2878</name>
    <dbReference type="NCBI Taxonomy" id="1169474"/>
    <lineage>
        <taxon>Eukaryota</taxon>
        <taxon>Sar</taxon>
        <taxon>Alveolata</taxon>
        <taxon>Colpodellida</taxon>
        <taxon>Chromeraceae</taxon>
        <taxon>Chromera</taxon>
    </lineage>
</organism>
<keyword evidence="6 9" id="KW-1133">Transmembrane helix</keyword>
<dbReference type="AlphaFoldDB" id="A0A0G4FW70"/>
<evidence type="ECO:0000256" key="6">
    <source>
        <dbReference type="ARBA" id="ARBA00022989"/>
    </source>
</evidence>
<protein>
    <recommendedName>
        <fullName evidence="3">ER membrane protein complex subunit 6</fullName>
    </recommendedName>
</protein>
<dbReference type="GO" id="GO:0072546">
    <property type="term" value="C:EMC complex"/>
    <property type="evidence" value="ECO:0007669"/>
    <property type="project" value="InterPro"/>
</dbReference>
<evidence type="ECO:0000313" key="10">
    <source>
        <dbReference type="EMBL" id="CEM19356.1"/>
    </source>
</evidence>
<dbReference type="GO" id="GO:0034975">
    <property type="term" value="P:protein folding in endoplasmic reticulum"/>
    <property type="evidence" value="ECO:0007669"/>
    <property type="project" value="TreeGrafter"/>
</dbReference>